<dbReference type="PANTHER" id="PTHR21085">
    <property type="entry name" value="CHORISMATE SYNTHASE"/>
    <property type="match status" value="1"/>
</dbReference>
<dbReference type="Pfam" id="PF01264">
    <property type="entry name" value="Chorismate_synt"/>
    <property type="match status" value="1"/>
</dbReference>
<evidence type="ECO:0000313" key="10">
    <source>
        <dbReference type="EMBL" id="CCO15543.1"/>
    </source>
</evidence>
<dbReference type="PANTHER" id="PTHR21085:SF0">
    <property type="entry name" value="CHORISMATE SYNTHASE"/>
    <property type="match status" value="1"/>
</dbReference>
<comment type="similarity">
    <text evidence="3 9">Belongs to the chorismate synthase family.</text>
</comment>
<comment type="pathway">
    <text evidence="2 9">Metabolic intermediate biosynthesis; chorismate biosynthesis; chorismate from D-erythrose 4-phosphate and phosphoenolpyruvate: step 7/7.</text>
</comment>
<comment type="function">
    <text evidence="8">Catalyzes the last common step of the biosynthesis of aromatic amino acids, produced via the shikimic acid pathway.</text>
</comment>
<dbReference type="FunFam" id="3.60.150.10:FF:000003">
    <property type="entry name" value="Chorismate synthase"/>
    <property type="match status" value="1"/>
</dbReference>
<keyword evidence="5 9" id="KW-0028">Amino-acid biosynthesis</keyword>
<sequence length="454" mass="49633">MQTSKSMIARRPKTMIPSVWRRTTSSEKKQRERRRGQLQIANVGSTYGRFFRVTTFGESHGGGVGCVVDGVPPKLQISREDLQFELDRRRPGQSRITTPRNEEDSCEILSGVGLDGVTLGTPIAVLVRNKDHKSQDYGEIAVAYRPSHADATYDMKYGVRAIAGGGRSSARETIGRVAAGAIAKKILKQIGNTEILAYVSQVKDVKTSEGGVDHEKFTMEDVEKNIVRCPDDSVAEKMIEAIDEVRVKGDSCGGVVTCIVRNCPRGLGAPVFDKLEADLAKAMMSLPATKGFEIGSGFGGVLEKGSEHNDPFYMDAERGLRTMTNKSGGIQGGISNGEIIEMKIAFKPTSTITRPQNTVNRDGVETELKARGRHDPCVVPRAVPMVESMVALVLIDHLMMQYAQCDLLGREDYSFVRDGNMATLYDAQAREVAATQASKAGMSAKKMQEEYEEN</sequence>
<dbReference type="PROSITE" id="PS00788">
    <property type="entry name" value="CHORISMATE_SYNTHASE_2"/>
    <property type="match status" value="1"/>
</dbReference>
<dbReference type="RefSeq" id="XP_007514106.1">
    <property type="nucleotide sequence ID" value="XM_007514044.1"/>
</dbReference>
<dbReference type="NCBIfam" id="TIGR00033">
    <property type="entry name" value="aroC"/>
    <property type="match status" value="1"/>
</dbReference>
<dbReference type="PROSITE" id="PS00787">
    <property type="entry name" value="CHORISMATE_SYNTHASE_1"/>
    <property type="match status" value="1"/>
</dbReference>
<dbReference type="GO" id="GO:0010181">
    <property type="term" value="F:FMN binding"/>
    <property type="evidence" value="ECO:0007669"/>
    <property type="project" value="TreeGrafter"/>
</dbReference>
<dbReference type="CDD" id="cd07304">
    <property type="entry name" value="Chorismate_synthase"/>
    <property type="match status" value="1"/>
</dbReference>
<dbReference type="InterPro" id="IPR020541">
    <property type="entry name" value="Chorismate_synthase_CS"/>
</dbReference>
<dbReference type="InterPro" id="IPR000453">
    <property type="entry name" value="Chorismate_synth"/>
</dbReference>
<dbReference type="GO" id="GO:0005829">
    <property type="term" value="C:cytosol"/>
    <property type="evidence" value="ECO:0007669"/>
    <property type="project" value="TreeGrafter"/>
</dbReference>
<comment type="catalytic activity">
    <reaction evidence="1 9">
        <text>5-O-(1-carboxyvinyl)-3-phosphoshikimate = chorismate + phosphate</text>
        <dbReference type="Rhea" id="RHEA:21020"/>
        <dbReference type="ChEBI" id="CHEBI:29748"/>
        <dbReference type="ChEBI" id="CHEBI:43474"/>
        <dbReference type="ChEBI" id="CHEBI:57701"/>
        <dbReference type="EC" id="4.2.3.5"/>
    </reaction>
</comment>
<keyword evidence="7 9" id="KW-0456">Lyase</keyword>
<dbReference type="GO" id="GO:0008652">
    <property type="term" value="P:amino acid biosynthetic process"/>
    <property type="evidence" value="ECO:0007669"/>
    <property type="project" value="UniProtKB-KW"/>
</dbReference>
<evidence type="ECO:0000256" key="6">
    <source>
        <dbReference type="ARBA" id="ARBA00023141"/>
    </source>
</evidence>
<evidence type="ECO:0000256" key="3">
    <source>
        <dbReference type="ARBA" id="ARBA00008014"/>
    </source>
</evidence>
<evidence type="ECO:0000256" key="5">
    <source>
        <dbReference type="ARBA" id="ARBA00022605"/>
    </source>
</evidence>
<dbReference type="GO" id="GO:0009423">
    <property type="term" value="P:chorismate biosynthetic process"/>
    <property type="evidence" value="ECO:0007669"/>
    <property type="project" value="UniProtKB-UniPathway"/>
</dbReference>
<dbReference type="HAMAP" id="MF_00300">
    <property type="entry name" value="Chorismate_synth"/>
    <property type="match status" value="1"/>
</dbReference>
<evidence type="ECO:0000256" key="1">
    <source>
        <dbReference type="ARBA" id="ARBA00001852"/>
    </source>
</evidence>
<evidence type="ECO:0000256" key="7">
    <source>
        <dbReference type="ARBA" id="ARBA00023239"/>
    </source>
</evidence>
<dbReference type="GeneID" id="19016753"/>
<dbReference type="eggNOG" id="KOG4492">
    <property type="taxonomic scope" value="Eukaryota"/>
</dbReference>
<dbReference type="Gene3D" id="3.60.150.10">
    <property type="entry name" value="Chorismate synthase AroC"/>
    <property type="match status" value="1"/>
</dbReference>
<accession>K8F1Z6</accession>
<dbReference type="EC" id="4.2.3.5" evidence="4 9"/>
<evidence type="ECO:0000256" key="8">
    <source>
        <dbReference type="ARBA" id="ARBA00053861"/>
    </source>
</evidence>
<dbReference type="AlphaFoldDB" id="K8F1Z6"/>
<dbReference type="NCBIfam" id="NF003793">
    <property type="entry name" value="PRK05382.1"/>
    <property type="match status" value="1"/>
</dbReference>
<dbReference type="PROSITE" id="PS00789">
    <property type="entry name" value="CHORISMATE_SYNTHASE_3"/>
    <property type="match status" value="1"/>
</dbReference>
<dbReference type="GO" id="GO:0004107">
    <property type="term" value="F:chorismate synthase activity"/>
    <property type="evidence" value="ECO:0007669"/>
    <property type="project" value="UniProtKB-EC"/>
</dbReference>
<evidence type="ECO:0000256" key="4">
    <source>
        <dbReference type="ARBA" id="ARBA00013036"/>
    </source>
</evidence>
<keyword evidence="11" id="KW-1185">Reference proteome</keyword>
<proteinExistence type="inferred from homology"/>
<name>K8F1Z6_9CHLO</name>
<dbReference type="GO" id="GO:0009073">
    <property type="term" value="P:aromatic amino acid family biosynthetic process"/>
    <property type="evidence" value="ECO:0007669"/>
    <property type="project" value="UniProtKB-KW"/>
</dbReference>
<organism evidence="10 11">
    <name type="scientific">Bathycoccus prasinos</name>
    <dbReference type="NCBI Taxonomy" id="41875"/>
    <lineage>
        <taxon>Eukaryota</taxon>
        <taxon>Viridiplantae</taxon>
        <taxon>Chlorophyta</taxon>
        <taxon>Mamiellophyceae</taxon>
        <taxon>Mamiellales</taxon>
        <taxon>Bathycoccaceae</taxon>
        <taxon>Bathycoccus</taxon>
    </lineage>
</organism>
<dbReference type="KEGG" id="bpg:Bathy03g02150"/>
<comment type="cofactor">
    <cofactor evidence="9">
        <name>FMNH2</name>
        <dbReference type="ChEBI" id="CHEBI:57618"/>
    </cofactor>
    <text evidence="9">Reduced FMN (FMNH(2)).</text>
</comment>
<reference evidence="10 11" key="1">
    <citation type="submission" date="2011-10" db="EMBL/GenBank/DDBJ databases">
        <authorList>
            <person name="Genoscope - CEA"/>
        </authorList>
    </citation>
    <scope>NUCLEOTIDE SEQUENCE [LARGE SCALE GENOMIC DNA]</scope>
    <source>
        <strain evidence="10 11">RCC 1105</strain>
    </source>
</reference>
<dbReference type="InterPro" id="IPR035904">
    <property type="entry name" value="Chorismate_synth_AroC_sf"/>
</dbReference>
<dbReference type="STRING" id="41875.K8F1Z6"/>
<dbReference type="Proteomes" id="UP000198341">
    <property type="component" value="Chromosome 3"/>
</dbReference>
<dbReference type="OrthoDB" id="1721239at2759"/>
<dbReference type="UniPathway" id="UPA00053">
    <property type="reaction ID" value="UER00090"/>
</dbReference>
<dbReference type="EMBL" id="FO082276">
    <property type="protein sequence ID" value="CCO15543.1"/>
    <property type="molecule type" value="Genomic_DNA"/>
</dbReference>
<evidence type="ECO:0000256" key="2">
    <source>
        <dbReference type="ARBA" id="ARBA00005044"/>
    </source>
</evidence>
<keyword evidence="6 9" id="KW-0057">Aromatic amino acid biosynthesis</keyword>
<evidence type="ECO:0000313" key="11">
    <source>
        <dbReference type="Proteomes" id="UP000198341"/>
    </source>
</evidence>
<protein>
    <recommendedName>
        <fullName evidence="4 9">Chorismate synthase</fullName>
        <ecNumber evidence="4 9">4.2.3.5</ecNumber>
    </recommendedName>
</protein>
<evidence type="ECO:0000256" key="9">
    <source>
        <dbReference type="RuleBase" id="RU000605"/>
    </source>
</evidence>
<gene>
    <name evidence="10" type="ORF">Bathy03g02150</name>
</gene>
<dbReference type="SUPFAM" id="SSF103263">
    <property type="entry name" value="Chorismate synthase, AroC"/>
    <property type="match status" value="1"/>
</dbReference>